<gene>
    <name evidence="6" type="ORF">SCAR479_07139</name>
</gene>
<dbReference type="InterPro" id="IPR001138">
    <property type="entry name" value="Zn2Cys6_DnaBD"/>
</dbReference>
<feature type="region of interest" description="Disordered" evidence="4">
    <location>
        <begin position="35"/>
        <end position="68"/>
    </location>
</feature>
<accession>A0ABR2XR19</accession>
<dbReference type="PROSITE" id="PS50048">
    <property type="entry name" value="ZN2_CY6_FUNGAL_2"/>
    <property type="match status" value="1"/>
</dbReference>
<dbReference type="CDD" id="cd00067">
    <property type="entry name" value="GAL4"/>
    <property type="match status" value="1"/>
</dbReference>
<keyword evidence="7" id="KW-1185">Reference proteome</keyword>
<reference evidence="6 7" key="1">
    <citation type="submission" date="2024-02" db="EMBL/GenBank/DDBJ databases">
        <title>First draft genome assembly of two strains of Seiridium cardinale.</title>
        <authorList>
            <person name="Emiliani G."/>
            <person name="Scali E."/>
        </authorList>
    </citation>
    <scope>NUCLEOTIDE SEQUENCE [LARGE SCALE GENOMIC DNA]</scope>
    <source>
        <strain evidence="6 7">BM-138-000479</strain>
    </source>
</reference>
<dbReference type="Proteomes" id="UP001465668">
    <property type="component" value="Unassembled WGS sequence"/>
</dbReference>
<dbReference type="SMART" id="SM00066">
    <property type="entry name" value="GAL4"/>
    <property type="match status" value="1"/>
</dbReference>
<keyword evidence="3" id="KW-0539">Nucleus</keyword>
<dbReference type="EMBL" id="JARVKM010000029">
    <property type="protein sequence ID" value="KAK9776233.1"/>
    <property type="molecule type" value="Genomic_DNA"/>
</dbReference>
<keyword evidence="2" id="KW-0479">Metal-binding</keyword>
<evidence type="ECO:0000256" key="1">
    <source>
        <dbReference type="ARBA" id="ARBA00004123"/>
    </source>
</evidence>
<dbReference type="PROSITE" id="PS00463">
    <property type="entry name" value="ZN2_CY6_FUNGAL_1"/>
    <property type="match status" value="1"/>
</dbReference>
<evidence type="ECO:0000256" key="2">
    <source>
        <dbReference type="ARBA" id="ARBA00022723"/>
    </source>
</evidence>
<feature type="domain" description="Zn(2)-C6 fungal-type" evidence="5">
    <location>
        <begin position="9"/>
        <end position="38"/>
    </location>
</feature>
<feature type="region of interest" description="Disordered" evidence="4">
    <location>
        <begin position="609"/>
        <end position="632"/>
    </location>
</feature>
<dbReference type="Pfam" id="PF00172">
    <property type="entry name" value="Zn_clus"/>
    <property type="match status" value="1"/>
</dbReference>
<comment type="caution">
    <text evidence="6">The sequence shown here is derived from an EMBL/GenBank/DDBJ whole genome shotgun (WGS) entry which is preliminary data.</text>
</comment>
<dbReference type="CDD" id="cd12148">
    <property type="entry name" value="fungal_TF_MHR"/>
    <property type="match status" value="1"/>
</dbReference>
<dbReference type="InterPro" id="IPR007219">
    <property type="entry name" value="XnlR_reg_dom"/>
</dbReference>
<dbReference type="PANTHER" id="PTHR31001:SF76">
    <property type="entry name" value="ZN(2)-C6 FUNGAL-TYPE DOMAIN-CONTAINING PROTEIN"/>
    <property type="match status" value="1"/>
</dbReference>
<evidence type="ECO:0000313" key="7">
    <source>
        <dbReference type="Proteomes" id="UP001465668"/>
    </source>
</evidence>
<comment type="subcellular location">
    <subcellularLocation>
        <location evidence="1">Nucleus</location>
    </subcellularLocation>
</comment>
<dbReference type="InterPro" id="IPR050613">
    <property type="entry name" value="Sec_Metabolite_Reg"/>
</dbReference>
<evidence type="ECO:0000313" key="6">
    <source>
        <dbReference type="EMBL" id="KAK9776233.1"/>
    </source>
</evidence>
<dbReference type="Pfam" id="PF04082">
    <property type="entry name" value="Fungal_trans"/>
    <property type="match status" value="1"/>
</dbReference>
<dbReference type="SUPFAM" id="SSF57701">
    <property type="entry name" value="Zn2/Cys6 DNA-binding domain"/>
    <property type="match status" value="1"/>
</dbReference>
<dbReference type="InterPro" id="IPR036864">
    <property type="entry name" value="Zn2-C6_fun-type_DNA-bd_sf"/>
</dbReference>
<dbReference type="Gene3D" id="4.10.240.10">
    <property type="entry name" value="Zn(2)-C6 fungal-type DNA-binding domain"/>
    <property type="match status" value="1"/>
</dbReference>
<name>A0ABR2XR19_9PEZI</name>
<proteinExistence type="predicted"/>
<protein>
    <submittedName>
        <fullName evidence="6">C6 zinc finger domain containing protein</fullName>
    </submittedName>
</protein>
<sequence length="704" mass="78412">MHNSRNRLACASCTRRKVKCSKTVPCTNCIRRGEQNACGTSGGGQPEQATPTPLIGIHDPSSPTAGTEQHDLNAQLRRRVAELEAELHHRGGPSPASLPTSAVTADAMRQDYSPTAHQLPGSQDSPHDTVVEDAASILEFLAWGRRKNPDYATVASPEAVVNAPQVGDVRDAHVQQDPPTAESTGLEELSQITMLQLLLPDKRRVWDLVLWHEKCLLWYHCSYYAPSLKKQLENFYDRYGGSIEHPDVNLQWVAVLFAVLTGSITCMPTHTAELWGFADEERETLAKRWFQAVMTCLNKADYAANHSILSVQAIATLTVTAHMLGFSNLHSIHLAAAVRIGQSLGLHRLTSDVPGGEIEKETGRRAWSQLCSQDWFSLPFSETYLINPLYSRSELPRNCHDEENITLPDSVPTVTGYSRFLHTIASIMPRLQDGLMSCNTPFTKYEQVMKWDKQLRTLATAGRPSYLSSVPLDPSWPVFIPWARRSLAISSSHKIIMIHRSFLSESFTNPAFAFTRRTCLAASKTIIKEYRRVIEEDGPVLWIHQAFSVAASVILILDILHRDQGEPEALEHLQLVEDVLEILKKRRNSMIASRGVKLLSALLSEIPSNMPGTTSGRKRQADSELEGSTKRGQKRMRTFNVTDFVKSFCSDPDNATRVPPQPQLSSLQASSQLMPADSFFDSGSFDGTSFENLLYLANQDFCSF</sequence>
<evidence type="ECO:0000259" key="5">
    <source>
        <dbReference type="PROSITE" id="PS50048"/>
    </source>
</evidence>
<evidence type="ECO:0000256" key="4">
    <source>
        <dbReference type="SAM" id="MobiDB-lite"/>
    </source>
</evidence>
<dbReference type="PANTHER" id="PTHR31001">
    <property type="entry name" value="UNCHARACTERIZED TRANSCRIPTIONAL REGULATORY PROTEIN"/>
    <property type="match status" value="1"/>
</dbReference>
<organism evidence="6 7">
    <name type="scientific">Seiridium cardinale</name>
    <dbReference type="NCBI Taxonomy" id="138064"/>
    <lineage>
        <taxon>Eukaryota</taxon>
        <taxon>Fungi</taxon>
        <taxon>Dikarya</taxon>
        <taxon>Ascomycota</taxon>
        <taxon>Pezizomycotina</taxon>
        <taxon>Sordariomycetes</taxon>
        <taxon>Xylariomycetidae</taxon>
        <taxon>Amphisphaeriales</taxon>
        <taxon>Sporocadaceae</taxon>
        <taxon>Seiridium</taxon>
    </lineage>
</organism>
<evidence type="ECO:0000256" key="3">
    <source>
        <dbReference type="ARBA" id="ARBA00023242"/>
    </source>
</evidence>